<protein>
    <submittedName>
        <fullName evidence="8">AEC family transporter</fullName>
    </submittedName>
</protein>
<keyword evidence="6 7" id="KW-0472">Membrane</keyword>
<keyword evidence="9" id="KW-1185">Reference proteome</keyword>
<dbReference type="EMBL" id="JAPQFJ010000002">
    <property type="protein sequence ID" value="MCY6957444.1"/>
    <property type="molecule type" value="Genomic_DNA"/>
</dbReference>
<evidence type="ECO:0000313" key="8">
    <source>
        <dbReference type="EMBL" id="MCY6957444.1"/>
    </source>
</evidence>
<evidence type="ECO:0000256" key="4">
    <source>
        <dbReference type="ARBA" id="ARBA00022692"/>
    </source>
</evidence>
<feature type="transmembrane region" description="Helical" evidence="7">
    <location>
        <begin position="38"/>
        <end position="55"/>
    </location>
</feature>
<proteinExistence type="predicted"/>
<evidence type="ECO:0000256" key="5">
    <source>
        <dbReference type="ARBA" id="ARBA00022989"/>
    </source>
</evidence>
<reference evidence="8" key="1">
    <citation type="submission" date="2022-12" db="EMBL/GenBank/DDBJ databases">
        <title>Clostridium sp. nov., isolated from industrial wastewater.</title>
        <authorList>
            <person name="Jiayan W."/>
        </authorList>
    </citation>
    <scope>NUCLEOTIDE SEQUENCE</scope>
    <source>
        <strain evidence="8">ZC22-4</strain>
    </source>
</reference>
<gene>
    <name evidence="8" type="ORF">OW729_02360</name>
</gene>
<feature type="transmembrane region" description="Helical" evidence="7">
    <location>
        <begin position="122"/>
        <end position="141"/>
    </location>
</feature>
<feature type="transmembrane region" description="Helical" evidence="7">
    <location>
        <begin position="194"/>
        <end position="214"/>
    </location>
</feature>
<dbReference type="Proteomes" id="UP001144612">
    <property type="component" value="Unassembled WGS sequence"/>
</dbReference>
<accession>A0ABT4D577</accession>
<feature type="transmembrane region" description="Helical" evidence="7">
    <location>
        <begin position="287"/>
        <end position="309"/>
    </location>
</feature>
<feature type="transmembrane region" description="Helical" evidence="7">
    <location>
        <begin position="61"/>
        <end position="82"/>
    </location>
</feature>
<organism evidence="8 9">
    <name type="scientific">Clostridium brassicae</name>
    <dbReference type="NCBI Taxonomy" id="2999072"/>
    <lineage>
        <taxon>Bacteria</taxon>
        <taxon>Bacillati</taxon>
        <taxon>Bacillota</taxon>
        <taxon>Clostridia</taxon>
        <taxon>Eubacteriales</taxon>
        <taxon>Clostridiaceae</taxon>
        <taxon>Clostridium</taxon>
    </lineage>
</organism>
<evidence type="ECO:0000256" key="1">
    <source>
        <dbReference type="ARBA" id="ARBA00004141"/>
    </source>
</evidence>
<feature type="transmembrane region" description="Helical" evidence="7">
    <location>
        <begin position="94"/>
        <end position="116"/>
    </location>
</feature>
<evidence type="ECO:0000256" key="2">
    <source>
        <dbReference type="ARBA" id="ARBA00022448"/>
    </source>
</evidence>
<comment type="subcellular location">
    <subcellularLocation>
        <location evidence="1">Membrane</location>
        <topology evidence="1">Multi-pass membrane protein</topology>
    </subcellularLocation>
</comment>
<evidence type="ECO:0000256" key="3">
    <source>
        <dbReference type="ARBA" id="ARBA00022475"/>
    </source>
</evidence>
<sequence>MTGILSNVIPIILLIFLGYVIRSKEMLRESTLEDIKKLVINISLPAILFMTFVNMKFKEEYFLIMVVTFVMLGVFYFGGCLVNKIKILEHPLNPFMTTTFCFGLLGVPLYGTVFGVENLDKISIFGVGHELFIWLIYYNVLKMKFKNEKISLKVIKDLFKSPLLLSVFLGIILNLLGVGIYLQQNPVLKGINSTIQYIANLGTPLILIIIGFDLKFNKKYMKQSTIFVVTRMFIILTLGYAFKYLIIDKLVNPEPLFNYAYFTFLILPIPFSLPIFVGEYCDEYKELVNNSVVLSTVLCIIIFIAFILLI</sequence>
<name>A0ABT4D577_9CLOT</name>
<evidence type="ECO:0000313" key="9">
    <source>
        <dbReference type="Proteomes" id="UP001144612"/>
    </source>
</evidence>
<keyword evidence="4 7" id="KW-0812">Transmembrane</keyword>
<keyword evidence="2" id="KW-0813">Transport</keyword>
<keyword evidence="5 7" id="KW-1133">Transmembrane helix</keyword>
<feature type="transmembrane region" description="Helical" evidence="7">
    <location>
        <begin position="226"/>
        <end position="247"/>
    </location>
</feature>
<comment type="caution">
    <text evidence="8">The sequence shown here is derived from an EMBL/GenBank/DDBJ whole genome shotgun (WGS) entry which is preliminary data.</text>
</comment>
<feature type="transmembrane region" description="Helical" evidence="7">
    <location>
        <begin position="6"/>
        <end position="22"/>
    </location>
</feature>
<feature type="transmembrane region" description="Helical" evidence="7">
    <location>
        <begin position="259"/>
        <end position="280"/>
    </location>
</feature>
<dbReference type="RefSeq" id="WP_268059817.1">
    <property type="nucleotide sequence ID" value="NZ_JAPQFJ010000002.1"/>
</dbReference>
<feature type="transmembrane region" description="Helical" evidence="7">
    <location>
        <begin position="162"/>
        <end position="182"/>
    </location>
</feature>
<evidence type="ECO:0000256" key="6">
    <source>
        <dbReference type="ARBA" id="ARBA00023136"/>
    </source>
</evidence>
<dbReference type="PANTHER" id="PTHR36838:SF3">
    <property type="entry name" value="TRANSPORTER AUXIN EFFLUX CARRIER EC FAMILY"/>
    <property type="match status" value="1"/>
</dbReference>
<keyword evidence="3" id="KW-1003">Cell membrane</keyword>
<dbReference type="Pfam" id="PF03547">
    <property type="entry name" value="Mem_trans"/>
    <property type="match status" value="1"/>
</dbReference>
<dbReference type="PANTHER" id="PTHR36838">
    <property type="entry name" value="AUXIN EFFLUX CARRIER FAMILY PROTEIN"/>
    <property type="match status" value="1"/>
</dbReference>
<evidence type="ECO:0000256" key="7">
    <source>
        <dbReference type="SAM" id="Phobius"/>
    </source>
</evidence>
<dbReference type="InterPro" id="IPR004776">
    <property type="entry name" value="Mem_transp_PIN-like"/>
</dbReference>